<sequence>MRLTLQQKINTFNTAQCRMQSEYTCSVVNGIESGLYPRVQRQGAPDTFISGGFCSKIFIFGLFIILYPIL</sequence>
<proteinExistence type="predicted"/>
<name>A0ABQ6WKD7_9EURO</name>
<keyword evidence="3" id="KW-1185">Reference proteome</keyword>
<feature type="transmembrane region" description="Helical" evidence="1">
    <location>
        <begin position="48"/>
        <end position="69"/>
    </location>
</feature>
<evidence type="ECO:0000313" key="2">
    <source>
        <dbReference type="EMBL" id="KAE8417549.1"/>
    </source>
</evidence>
<keyword evidence="1" id="KW-1133">Transmembrane helix</keyword>
<reference evidence="2 3" key="1">
    <citation type="submission" date="2019-04" db="EMBL/GenBank/DDBJ databases">
        <authorList>
            <consortium name="DOE Joint Genome Institute"/>
            <person name="Mondo S."/>
            <person name="Kjaerbolling I."/>
            <person name="Vesth T."/>
            <person name="Frisvad J.C."/>
            <person name="Nybo J.L."/>
            <person name="Theobald S."/>
            <person name="Kildgaard S."/>
            <person name="Isbrandt T."/>
            <person name="Kuo A."/>
            <person name="Sato A."/>
            <person name="Lyhne E.K."/>
            <person name="Kogle M.E."/>
            <person name="Wiebenga A."/>
            <person name="Kun R.S."/>
            <person name="Lubbers R.J."/>
            <person name="Makela M.R."/>
            <person name="Barry K."/>
            <person name="Chovatia M."/>
            <person name="Clum A."/>
            <person name="Daum C."/>
            <person name="Haridas S."/>
            <person name="He G."/>
            <person name="LaButti K."/>
            <person name="Lipzen A."/>
            <person name="Riley R."/>
            <person name="Salamov A."/>
            <person name="Simmons B.A."/>
            <person name="Magnuson J.K."/>
            <person name="Henrissat B."/>
            <person name="Mortensen U.H."/>
            <person name="Larsen T.O."/>
            <person name="Devries R.P."/>
            <person name="Grigoriev I.V."/>
            <person name="Machida M."/>
            <person name="Baker S.E."/>
            <person name="Andersen M.R."/>
            <person name="Cantor M.N."/>
            <person name="Hua S.X."/>
        </authorList>
    </citation>
    <scope>NUCLEOTIDE SEQUENCE [LARGE SCALE GENOMIC DNA]</scope>
    <source>
        <strain evidence="2 3">CBS 117616</strain>
    </source>
</reference>
<evidence type="ECO:0000313" key="3">
    <source>
        <dbReference type="Proteomes" id="UP000325395"/>
    </source>
</evidence>
<keyword evidence="1" id="KW-0472">Membrane</keyword>
<dbReference type="Proteomes" id="UP000325395">
    <property type="component" value="Unassembled WGS sequence"/>
</dbReference>
<keyword evidence="1" id="KW-0812">Transmembrane</keyword>
<accession>A0ABQ6WKD7</accession>
<protein>
    <submittedName>
        <fullName evidence="2">Uncharacterized protein</fullName>
    </submittedName>
</protein>
<evidence type="ECO:0000256" key="1">
    <source>
        <dbReference type="SAM" id="Phobius"/>
    </source>
</evidence>
<dbReference type="EMBL" id="ML735736">
    <property type="protein sequence ID" value="KAE8417549.1"/>
    <property type="molecule type" value="Genomic_DNA"/>
</dbReference>
<organism evidence="2 3">
    <name type="scientific">Aspergillus pseudocaelatus</name>
    <dbReference type="NCBI Taxonomy" id="1825620"/>
    <lineage>
        <taxon>Eukaryota</taxon>
        <taxon>Fungi</taxon>
        <taxon>Dikarya</taxon>
        <taxon>Ascomycota</taxon>
        <taxon>Pezizomycotina</taxon>
        <taxon>Eurotiomycetes</taxon>
        <taxon>Eurotiomycetidae</taxon>
        <taxon>Eurotiales</taxon>
        <taxon>Aspergillaceae</taxon>
        <taxon>Aspergillus</taxon>
        <taxon>Aspergillus subgen. Circumdati</taxon>
    </lineage>
</organism>
<feature type="non-terminal residue" evidence="2">
    <location>
        <position position="70"/>
    </location>
</feature>
<gene>
    <name evidence="2" type="ORF">BDV36DRAFT_256287</name>
</gene>